<dbReference type="KEGG" id="qsa:O6P43_013321"/>
<dbReference type="EMBL" id="JARAOO010000005">
    <property type="protein sequence ID" value="KAJ7969345.1"/>
    <property type="molecule type" value="Genomic_DNA"/>
</dbReference>
<accession>A0AAD7PWI4</accession>
<dbReference type="AlphaFoldDB" id="A0AAD7PWI4"/>
<evidence type="ECO:0000313" key="1">
    <source>
        <dbReference type="EMBL" id="KAJ7969345.1"/>
    </source>
</evidence>
<organism evidence="1 2">
    <name type="scientific">Quillaja saponaria</name>
    <name type="common">Soap bark tree</name>
    <dbReference type="NCBI Taxonomy" id="32244"/>
    <lineage>
        <taxon>Eukaryota</taxon>
        <taxon>Viridiplantae</taxon>
        <taxon>Streptophyta</taxon>
        <taxon>Embryophyta</taxon>
        <taxon>Tracheophyta</taxon>
        <taxon>Spermatophyta</taxon>
        <taxon>Magnoliopsida</taxon>
        <taxon>eudicotyledons</taxon>
        <taxon>Gunneridae</taxon>
        <taxon>Pentapetalae</taxon>
        <taxon>rosids</taxon>
        <taxon>fabids</taxon>
        <taxon>Fabales</taxon>
        <taxon>Quillajaceae</taxon>
        <taxon>Quillaja</taxon>
    </lineage>
</organism>
<name>A0AAD7PWI4_QUISA</name>
<reference evidence="1" key="1">
    <citation type="journal article" date="2023" name="Science">
        <title>Elucidation of the pathway for biosynthesis of saponin adjuvants from the soapbark tree.</title>
        <authorList>
            <person name="Reed J."/>
            <person name="Orme A."/>
            <person name="El-Demerdash A."/>
            <person name="Owen C."/>
            <person name="Martin L.B.B."/>
            <person name="Misra R.C."/>
            <person name="Kikuchi S."/>
            <person name="Rejzek M."/>
            <person name="Martin A.C."/>
            <person name="Harkess A."/>
            <person name="Leebens-Mack J."/>
            <person name="Louveau T."/>
            <person name="Stephenson M.J."/>
            <person name="Osbourn A."/>
        </authorList>
    </citation>
    <scope>NUCLEOTIDE SEQUENCE</scope>
    <source>
        <strain evidence="1">S10</strain>
    </source>
</reference>
<gene>
    <name evidence="1" type="ORF">O6P43_013321</name>
</gene>
<comment type="caution">
    <text evidence="1">The sequence shown here is derived from an EMBL/GenBank/DDBJ whole genome shotgun (WGS) entry which is preliminary data.</text>
</comment>
<keyword evidence="2" id="KW-1185">Reference proteome</keyword>
<sequence>MTQASHRQLSICYMSYSKTGLVEYLCLQKTLSPLQCNSFPCYPSKGFCQGVNSDCRKNIDGTFCRRRERIFAGLPSVAGIDQLLFS</sequence>
<dbReference type="Proteomes" id="UP001163823">
    <property type="component" value="Chromosome 5"/>
</dbReference>
<proteinExistence type="predicted"/>
<protein>
    <submittedName>
        <fullName evidence="1">Uncharacterized protein</fullName>
    </submittedName>
</protein>
<evidence type="ECO:0000313" key="2">
    <source>
        <dbReference type="Proteomes" id="UP001163823"/>
    </source>
</evidence>